<name>A0A7J0BNQ6_9BACT</name>
<comment type="caution">
    <text evidence="1">The sequence shown here is derived from an EMBL/GenBank/DDBJ whole genome shotgun (WGS) entry which is preliminary data.</text>
</comment>
<dbReference type="InterPro" id="IPR011004">
    <property type="entry name" value="Trimer_LpxA-like_sf"/>
</dbReference>
<dbReference type="AlphaFoldDB" id="A0A7J0BNQ6"/>
<evidence type="ECO:0000313" key="1">
    <source>
        <dbReference type="EMBL" id="GFM35289.1"/>
    </source>
</evidence>
<reference evidence="1 2" key="1">
    <citation type="submission" date="2020-05" db="EMBL/GenBank/DDBJ databases">
        <title>Draft genome sequence of Desulfovibrio sp. strain HN2T.</title>
        <authorList>
            <person name="Ueno A."/>
            <person name="Tamazawa S."/>
            <person name="Tamamura S."/>
            <person name="Murakami T."/>
            <person name="Kiyama T."/>
            <person name="Inomata H."/>
            <person name="Amano Y."/>
            <person name="Miyakawa K."/>
            <person name="Tamaki H."/>
            <person name="Naganuma T."/>
            <person name="Kaneko K."/>
        </authorList>
    </citation>
    <scope>NUCLEOTIDE SEQUENCE [LARGE SCALE GENOMIC DNA]</scope>
    <source>
        <strain evidence="1 2">HN2</strain>
    </source>
</reference>
<dbReference type="EMBL" id="BLVO01000016">
    <property type="protein sequence ID" value="GFM35289.1"/>
    <property type="molecule type" value="Genomic_DNA"/>
</dbReference>
<dbReference type="SUPFAM" id="SSF51161">
    <property type="entry name" value="Trimeric LpxA-like enzymes"/>
    <property type="match status" value="1"/>
</dbReference>
<dbReference type="Pfam" id="PF18776">
    <property type="entry name" value="Hexapep_loop"/>
    <property type="match status" value="1"/>
</dbReference>
<evidence type="ECO:0008006" key="3">
    <source>
        <dbReference type="Google" id="ProtNLM"/>
    </source>
</evidence>
<dbReference type="Proteomes" id="UP000503840">
    <property type="component" value="Unassembled WGS sequence"/>
</dbReference>
<evidence type="ECO:0000313" key="2">
    <source>
        <dbReference type="Proteomes" id="UP000503840"/>
    </source>
</evidence>
<protein>
    <recommendedName>
        <fullName evidence="3">Transferase</fullName>
    </recommendedName>
</protein>
<gene>
    <name evidence="1" type="ORF">DSM101010T_36540</name>
</gene>
<organism evidence="1 2">
    <name type="scientific">Desulfovibrio subterraneus</name>
    <dbReference type="NCBI Taxonomy" id="2718620"/>
    <lineage>
        <taxon>Bacteria</taxon>
        <taxon>Pseudomonadati</taxon>
        <taxon>Thermodesulfobacteriota</taxon>
        <taxon>Desulfovibrionia</taxon>
        <taxon>Desulfovibrionales</taxon>
        <taxon>Desulfovibrionaceae</taxon>
        <taxon>Desulfovibrio</taxon>
    </lineage>
</organism>
<proteinExistence type="predicted"/>
<dbReference type="Gene3D" id="2.160.10.10">
    <property type="entry name" value="Hexapeptide repeat proteins"/>
    <property type="match status" value="2"/>
</dbReference>
<dbReference type="RefSeq" id="WP_174406900.1">
    <property type="nucleotide sequence ID" value="NZ_BLVO01000016.1"/>
</dbReference>
<keyword evidence="2" id="KW-1185">Reference proteome</keyword>
<dbReference type="InterPro" id="IPR040730">
    <property type="entry name" value="Hexapep_loop"/>
</dbReference>
<accession>A0A7J0BNQ6</accession>
<sequence length="475" mass="53045">MKLFALLLDRIIDRVNVNLRGLGFDVRLYVRVMAEYRYGGCSFACYGLSTYHPIHLQFNNSSLSGSYFLGRCKVRHSVLMRSDIRGDELKKKGQLWQIGDVSIPLYHDEIITIRNSFLDTTLVHSNSHSPESPEEFHIRNTVAMPYANIHGAPSEGSFIGTFGTIDLTTVHNCVIGHFAYIQAGEVRHEKFEPGTIFLRSPGSWEFHYQYDLAVLDKYIRHEEGEAPEGVFIDFAEPYEDAFAGLFASARQGHYPAGAGSFVSRYAVKRGDTTIGANVLVAQRSYLENAVISKGSNAQEKCYVINSVLGPCCVAAHGAKIVGARLEEKVFVGFNSFLRGTEEAPLTVGKDCIIMPHTIIDLEEPLHIPANRLVWGHIRNEADLATQTVDLDEFASGSGDVQIGHMCFRGDTGDFVRGFRERIEHILQENGAYWDGHDKDKGHAQNMKYLTFNIIQPYADGEAEGLYPTIDIRPIS</sequence>